<dbReference type="InParanoid" id="G3AMY7"/>
<evidence type="ECO:0000256" key="1">
    <source>
        <dbReference type="ARBA" id="ARBA00009582"/>
    </source>
</evidence>
<dbReference type="GO" id="GO:0035542">
    <property type="term" value="P:regulation of SNARE complex assembly"/>
    <property type="evidence" value="ECO:0007669"/>
    <property type="project" value="EnsemblFungi"/>
</dbReference>
<dbReference type="Pfam" id="PF23556">
    <property type="entry name" value="TPR_Vps41"/>
    <property type="match status" value="1"/>
</dbReference>
<dbReference type="eggNOG" id="KOG2066">
    <property type="taxonomic scope" value="Eukaryota"/>
</dbReference>
<keyword evidence="2 4" id="KW-0813">Transport</keyword>
<dbReference type="PROSITE" id="PS50236">
    <property type="entry name" value="CHCR"/>
    <property type="match status" value="1"/>
</dbReference>
<evidence type="ECO:0000256" key="3">
    <source>
        <dbReference type="ARBA" id="ARBA00022927"/>
    </source>
</evidence>
<dbReference type="GO" id="GO:0009267">
    <property type="term" value="P:cellular response to starvation"/>
    <property type="evidence" value="ECO:0007669"/>
    <property type="project" value="TreeGrafter"/>
</dbReference>
<dbReference type="GO" id="GO:0031267">
    <property type="term" value="F:small GTPase binding"/>
    <property type="evidence" value="ECO:0007669"/>
    <property type="project" value="EnsemblFungi"/>
</dbReference>
<dbReference type="InterPro" id="IPR011990">
    <property type="entry name" value="TPR-like_helical_dom_sf"/>
</dbReference>
<dbReference type="GO" id="GO:0030897">
    <property type="term" value="C:HOPS complex"/>
    <property type="evidence" value="ECO:0007669"/>
    <property type="project" value="UniProtKB-UniRule"/>
</dbReference>
<dbReference type="PANTHER" id="PTHR12616">
    <property type="entry name" value="VACUOLAR PROTEIN SORTING VPS41"/>
    <property type="match status" value="1"/>
</dbReference>
<dbReference type="PANTHER" id="PTHR12616:SF1">
    <property type="entry name" value="VACUOLAR PROTEIN SORTING-ASSOCIATED PROTEIN 41 HOMOLOG"/>
    <property type="match status" value="1"/>
</dbReference>
<evidence type="ECO:0000256" key="4">
    <source>
        <dbReference type="PIRNR" id="PIRNR028921"/>
    </source>
</evidence>
<dbReference type="FunFam" id="2.130.10.10:FF:000933">
    <property type="entry name" value="Vacuolar protein sorting-associated protein 41"/>
    <property type="match status" value="1"/>
</dbReference>
<dbReference type="SMART" id="SM00299">
    <property type="entry name" value="CLH"/>
    <property type="match status" value="1"/>
</dbReference>
<evidence type="ECO:0000313" key="9">
    <source>
        <dbReference type="Proteomes" id="UP000000709"/>
    </source>
</evidence>
<dbReference type="GO" id="GO:0005770">
    <property type="term" value="C:late endosome"/>
    <property type="evidence" value="ECO:0007669"/>
    <property type="project" value="UniProtKB-UniRule"/>
</dbReference>
<dbReference type="STRING" id="619300.G3AMY7"/>
<sequence length="925" mass="106787">MPQHNPDSIEETHTVPNEYEKNTAPELIHHDEYNSSEEDSDEEDDSPPKLKYTRLNKLPPNFFNKDPVSTCCIHDSYFIFATHSGVIHISTPDFQPIRTFKAHRASVLSIYTDGTYFATASMDGTVVIGSIVDEKDIVAYNFQRPVHAVVLDKHYSTNRSFISGGMSGKVILSNRSWMGKRTDVVLDEGSGPIVSLERVDDLLFWMNDKGINIYNFSLKQMLLVVDKPEDSPRSDLYWPRVTFPDPNRIIIAWSNYIWSLKISIKQNSDEKVTSSGMSKILPSTASISFRNIQEKEVEIEHIFKVDSLICGITSFTDDLWMILSYDPPTLDDTTGKLQFNNPDLKLINSVTGEVEFEEELGLKNVENLGLNDFTLGSHIETSTKYYIISAKDAVVAQELTLNDRLSWYLETEEFLHAWEISEHLVSPIKRLNYGIQYVDSLIKEDDWVSAGKYLQKFLDIKDIKDNETRSGTITSSSTQDDSYAKEIVNQWEIWSNIYINSGHIIDLTDIIPITSDLPKDIYNQILKYWINTNQEKLHDLITQWDIEVYDVKQIQSQLEDIVRTEDSSQLEKSLVLLYDKSLEPAKAIPHMVHLKDHNIVEYLSKNHILSQFINELPDIISLRFDKDELETLPISKIQSKISDIVSTLVDKRLEVSPKVIVELFSSMPFISFFYLEKLNEIDSYLVAPFGNERVKLYSQFKRESLLPFLHKNTGYDIDEAINICEQNEYIEELVYLLGRIGQNKKALELITTRLNDPIMAIKFAKRQNDKEAWNILLDYSMEKPDFIKALIENSDESSNAYYDPITILKRMPKDIKVPGLNDSVIEFSKNNDLNMILNQIILRIIYQQSKETSQAYKLRRLKGEEIEVDHMTNIIQTFETIVLLRNNENTDLQLEANLTSDPHNMSYETHMKKLLHLKELQRKLT</sequence>
<feature type="domain" description="Vps41 beta-propeller" evidence="7">
    <location>
        <begin position="50"/>
        <end position="398"/>
    </location>
</feature>
<dbReference type="PIRSF" id="PIRSF028921">
    <property type="entry name" value="VPS41"/>
    <property type="match status" value="1"/>
</dbReference>
<name>G3AMY7_SPAPN</name>
<dbReference type="InterPro" id="IPR045111">
    <property type="entry name" value="Vps41/Vps8"/>
</dbReference>
<dbReference type="GO" id="GO:0032258">
    <property type="term" value="P:cytoplasm to vacuole targeting by the Cvt pathway"/>
    <property type="evidence" value="ECO:0007669"/>
    <property type="project" value="EnsemblFungi"/>
</dbReference>
<organism evidence="9">
    <name type="scientific">Spathaspora passalidarum (strain NRRL Y-27907 / 11-Y1)</name>
    <dbReference type="NCBI Taxonomy" id="619300"/>
    <lineage>
        <taxon>Eukaryota</taxon>
        <taxon>Fungi</taxon>
        <taxon>Dikarya</taxon>
        <taxon>Ascomycota</taxon>
        <taxon>Saccharomycotina</taxon>
        <taxon>Pichiomycetes</taxon>
        <taxon>Debaryomycetaceae</taxon>
        <taxon>Spathaspora</taxon>
    </lineage>
</organism>
<dbReference type="GO" id="GO:0042144">
    <property type="term" value="P:vacuole fusion, non-autophagic"/>
    <property type="evidence" value="ECO:0007669"/>
    <property type="project" value="EnsemblFungi"/>
</dbReference>
<feature type="repeat" description="CHCR" evidence="5">
    <location>
        <begin position="646"/>
        <end position="789"/>
    </location>
</feature>
<feature type="compositionally biased region" description="Acidic residues" evidence="6">
    <location>
        <begin position="34"/>
        <end position="45"/>
    </location>
</feature>
<dbReference type="InterPro" id="IPR016902">
    <property type="entry name" value="Vps41"/>
</dbReference>
<comment type="subcellular location">
    <subcellularLocation>
        <location evidence="4">Vacuole</location>
    </subcellularLocation>
</comment>
<feature type="region of interest" description="Disordered" evidence="6">
    <location>
        <begin position="1"/>
        <end position="53"/>
    </location>
</feature>
<dbReference type="HOGENOM" id="CLU_001285_2_1_1"/>
<dbReference type="InterPro" id="IPR015943">
    <property type="entry name" value="WD40/YVTN_repeat-like_dom_sf"/>
</dbReference>
<dbReference type="GO" id="GO:0035091">
    <property type="term" value="F:phosphatidylinositol binding"/>
    <property type="evidence" value="ECO:0007669"/>
    <property type="project" value="EnsemblFungi"/>
</dbReference>
<protein>
    <recommendedName>
        <fullName evidence="4">Vacuolar protein sorting-associated protein 41</fullName>
    </recommendedName>
</protein>
<keyword evidence="4" id="KW-0926">Vacuole</keyword>
<dbReference type="RefSeq" id="XP_007375677.1">
    <property type="nucleotide sequence ID" value="XM_007375615.1"/>
</dbReference>
<dbReference type="Pfam" id="PF23411">
    <property type="entry name" value="Beta-prop_Vps41"/>
    <property type="match status" value="1"/>
</dbReference>
<evidence type="ECO:0000256" key="2">
    <source>
        <dbReference type="ARBA" id="ARBA00022448"/>
    </source>
</evidence>
<dbReference type="GO" id="GO:0034727">
    <property type="term" value="P:piecemeal microautophagy of the nucleus"/>
    <property type="evidence" value="ECO:0007669"/>
    <property type="project" value="EnsemblFungi"/>
</dbReference>
<dbReference type="InterPro" id="IPR057780">
    <property type="entry name" value="Beta-prop_Vps41"/>
</dbReference>
<dbReference type="GO" id="GO:0099022">
    <property type="term" value="P:vesicle tethering"/>
    <property type="evidence" value="ECO:0007669"/>
    <property type="project" value="EnsemblFungi"/>
</dbReference>
<dbReference type="OrthoDB" id="244107at2759"/>
<dbReference type="GeneID" id="18870947"/>
<dbReference type="Proteomes" id="UP000000709">
    <property type="component" value="Unassembled WGS sequence"/>
</dbReference>
<dbReference type="OMA" id="PQLVWQD"/>
<evidence type="ECO:0000256" key="5">
    <source>
        <dbReference type="PROSITE-ProRule" id="PRU01006"/>
    </source>
</evidence>
<dbReference type="InterPro" id="IPR036322">
    <property type="entry name" value="WD40_repeat_dom_sf"/>
</dbReference>
<evidence type="ECO:0000313" key="8">
    <source>
        <dbReference type="EMBL" id="EGW32401.1"/>
    </source>
</evidence>
<dbReference type="EMBL" id="GL996502">
    <property type="protein sequence ID" value="EGW32401.1"/>
    <property type="molecule type" value="Genomic_DNA"/>
</dbReference>
<dbReference type="Gene3D" id="1.25.40.10">
    <property type="entry name" value="Tetratricopeptide repeat domain"/>
    <property type="match status" value="1"/>
</dbReference>
<feature type="compositionally biased region" description="Basic and acidic residues" evidence="6">
    <location>
        <begin position="10"/>
        <end position="33"/>
    </location>
</feature>
<dbReference type="SUPFAM" id="SSF50978">
    <property type="entry name" value="WD40 repeat-like"/>
    <property type="match status" value="1"/>
</dbReference>
<dbReference type="GO" id="GO:0034058">
    <property type="term" value="P:endosomal vesicle fusion"/>
    <property type="evidence" value="ECO:0007669"/>
    <property type="project" value="UniProtKB-UniRule"/>
</dbReference>
<dbReference type="InterPro" id="IPR000547">
    <property type="entry name" value="Clathrin_H-chain/VPS_repeat"/>
</dbReference>
<dbReference type="AlphaFoldDB" id="G3AMY7"/>
<keyword evidence="3 4" id="KW-0653">Protein transport</keyword>
<dbReference type="FunCoup" id="G3AMY7">
    <property type="interactions" value="709"/>
</dbReference>
<dbReference type="GO" id="GO:0000329">
    <property type="term" value="C:fungal-type vacuole membrane"/>
    <property type="evidence" value="ECO:0007669"/>
    <property type="project" value="UniProtKB-UniRule"/>
</dbReference>
<dbReference type="GO" id="GO:0006624">
    <property type="term" value="P:vacuolar protein processing"/>
    <property type="evidence" value="ECO:0007669"/>
    <property type="project" value="EnsemblFungi"/>
</dbReference>
<proteinExistence type="inferred from homology"/>
<keyword evidence="9" id="KW-1185">Reference proteome</keyword>
<dbReference type="KEGG" id="spaa:SPAPADRAFT_153273"/>
<reference evidence="8 9" key="1">
    <citation type="journal article" date="2011" name="Proc. Natl. Acad. Sci. U.S.A.">
        <title>Comparative genomics of xylose-fermenting fungi for enhanced biofuel production.</title>
        <authorList>
            <person name="Wohlbach D.J."/>
            <person name="Kuo A."/>
            <person name="Sato T.K."/>
            <person name="Potts K.M."/>
            <person name="Salamov A.A."/>
            <person name="LaButti K.M."/>
            <person name="Sun H."/>
            <person name="Clum A."/>
            <person name="Pangilinan J.L."/>
            <person name="Lindquist E.A."/>
            <person name="Lucas S."/>
            <person name="Lapidus A."/>
            <person name="Jin M."/>
            <person name="Gunawan C."/>
            <person name="Balan V."/>
            <person name="Dale B.E."/>
            <person name="Jeffries T.W."/>
            <person name="Zinkel R."/>
            <person name="Barry K.W."/>
            <person name="Grigoriev I.V."/>
            <person name="Gasch A.P."/>
        </authorList>
    </citation>
    <scope>NUCLEOTIDE SEQUENCE [LARGE SCALE GENOMIC DNA]</scope>
    <source>
        <strain evidence="9">NRRL Y-27907 / 11-Y1</strain>
    </source>
</reference>
<evidence type="ECO:0000259" key="7">
    <source>
        <dbReference type="Pfam" id="PF23411"/>
    </source>
</evidence>
<dbReference type="Gene3D" id="2.130.10.10">
    <property type="entry name" value="YVTN repeat-like/Quinoprotein amine dehydrogenase"/>
    <property type="match status" value="1"/>
</dbReference>
<evidence type="ECO:0000256" key="6">
    <source>
        <dbReference type="SAM" id="MobiDB-lite"/>
    </source>
</evidence>
<comment type="similarity">
    <text evidence="1 4">Belongs to the VPS41 family.</text>
</comment>
<comment type="function">
    <text evidence="4">Required for vacuolar assembly and vacuolar traffic.</text>
</comment>
<accession>G3AMY7</accession>
<gene>
    <name evidence="8" type="ORF">SPAPADRAFT_153273</name>
</gene>